<dbReference type="Proteomes" id="UP001158576">
    <property type="component" value="Chromosome 2"/>
</dbReference>
<reference evidence="5 6" key="1">
    <citation type="submission" date="2021-04" db="EMBL/GenBank/DDBJ databases">
        <authorList>
            <person name="Bliznina A."/>
        </authorList>
    </citation>
    <scope>NUCLEOTIDE SEQUENCE [LARGE SCALE GENOMIC DNA]</scope>
</reference>
<evidence type="ECO:0000256" key="3">
    <source>
        <dbReference type="ARBA" id="ARBA00022777"/>
    </source>
</evidence>
<accession>A0ABN7T4Y0</accession>
<evidence type="ECO:0000256" key="4">
    <source>
        <dbReference type="SAM" id="MobiDB-lite"/>
    </source>
</evidence>
<feature type="compositionally biased region" description="Acidic residues" evidence="4">
    <location>
        <begin position="1231"/>
        <end position="1250"/>
    </location>
</feature>
<dbReference type="EMBL" id="OU015567">
    <property type="protein sequence ID" value="CAG5111463.1"/>
    <property type="molecule type" value="Genomic_DNA"/>
</dbReference>
<dbReference type="InterPro" id="IPR000850">
    <property type="entry name" value="Adenylat/UMP-CMP_kin"/>
</dbReference>
<sequence>MKFIDPYTADETELRLLQSEPVSFLVLGKAKSGKSELAAHIAQEWGVKLISEITLIENEINSGSDFGIEIKSSLDNGGVVNKSQIAKLYLNALTSEAAEHYGAVVDGIPDVENKELLKIIKAKTRVVVNIKMNSDDSTRSRSTMRYDPVSGRGFNLDCALPESDAGEEAGESDDLGVDFKDIVSNEKFIQRSEDLPEGISEDLENFATKILPVHEDLLTTCQQSYRGTVVEVFNFSGISLPDVKENMMRQIHVLDIPRALIPIELKNIEELPEEISTDELLRSERYENFKINPRKYLIPTKPNNPLRIAVTGFPESGKSTISEELAKLFNCSIIRPEELVVEEKQKANKEALAKKRAEVTELALSMVQTTLGADEKAEETDPRVQEIINAQMADASQAEGPPLPPAVYVAKIKQHVAELCESRKNAGEGLCNGRWIIDGFPNTKADWNALSEEGFVPNDLIVIRSQSDGYEDLIEAHFLRNQERLTEAYQTRRKAEKEEGEDIVIEPRPPLTATEFDPFRSSIRNCDSALAQLTTNIYSSETSVLQLKYSHDNMGEMIKEVDSHIESRFEIQPWPWTGIDQQDEEDDSEFLGESEEDPFLANRDWGNTKNFDPVLLKDTNVLVPGDLEFQIKYKDDIFCCMDEDNREKFLNAPEKYVSNEKPSTPPPIRICCVGQLGTGKSTQMSKLAKEQGIFHIDWKAFLEEKLLEKYEKRIGPSHVESNRLLAEKKLHEKEAMKTMLDTIVYPPSPDNSEDSSKEEENDPEEESIKEFLESGEPIPYDTLDKLLAQFWREDPYKSKGFILEGFPSSADDLRYISGSANFPDALLVLKCEKEVTVKRLLPGRMATWQEWHDLKEKRRQIIREHKEGVRDRWIEAETAIAMAEEEIEEGTDVDTLEQEMRERVASKFDEGFLEVEDEFPESVEEAEERLTGEMMNETALDRERLNNMFDLVEQAQIPKFEITCNRKPEEAYAKIKVAMEKFLPPYRAAMFERVRGISLAQAENLLKANYFQLSSFGHWDPVELTNGNAFRPLDHTEGGVSFPVIYKSYIYFLNSLENRTKFVRNPLAYVQQQISSTVPSPHYNQRIAVVGPPKSGKTTLAKRMATELGLLKVSVEDVVETLTSKFSKTVIAEQVHTILSDGGTLPDELLMIGLEKILLEPQSQIRGVVLDGFPQSKAQFDALQRRSILPLRVIELNIRDQECHRRNEHEIAVKEAYHAAVEASLIPPEKDENEDDEDEEEDFDDEEEEEHVPKEIPKPEELYAITHSKEVMTDFIKSYRESIPDVKTSYHELYRNWETLNGKVNRWKLWSDAQKFLNGANCQLQKYMKCIKSSNLAPLDGICITPNEYNKRLGKFNNYCPVSLTLRKELVDCTKQADKKERNQFATEWKGKYFRVQGQKPAFANPARFLDTPLELPAALPSQLPSKTGKEILESGKTSFTDFCPVTYSESGCTYEGLKRPDGSFAASYKGKTYVLLTVKALDKFMRRPEDFCNLQLPAKVPPKPLPLVDLPTGGYLELGTGEALTDAIDAVGTFKPKLPFISVTDSSLIFVALYLKANNKNNPLYVRQKWQAALDLFKSDCENISFLGRKMTRRYKPKEHRLPELDKRLERFFDLEKCPSYLTSMKMPLCKK</sequence>
<dbReference type="Gene3D" id="3.40.50.300">
    <property type="entry name" value="P-loop containing nucleotide triphosphate hydrolases"/>
    <property type="match status" value="4"/>
</dbReference>
<dbReference type="PANTHER" id="PTHR23359">
    <property type="entry name" value="NUCLEOTIDE KINASE"/>
    <property type="match status" value="1"/>
</dbReference>
<dbReference type="SUPFAM" id="SSF52540">
    <property type="entry name" value="P-loop containing nucleoside triphosphate hydrolases"/>
    <property type="match status" value="4"/>
</dbReference>
<feature type="region of interest" description="Disordered" evidence="4">
    <location>
        <begin position="741"/>
        <end position="768"/>
    </location>
</feature>
<protein>
    <submittedName>
        <fullName evidence="5">Oidioi.mRNA.OKI2018_I69.chr2.g5770.t1.cds</fullName>
    </submittedName>
</protein>
<gene>
    <name evidence="5" type="ORF">OKIOD_LOCUS14535</name>
</gene>
<feature type="region of interest" description="Disordered" evidence="4">
    <location>
        <begin position="1223"/>
        <end position="1259"/>
    </location>
</feature>
<name>A0ABN7T4Y0_OIKDI</name>
<evidence type="ECO:0000313" key="6">
    <source>
        <dbReference type="Proteomes" id="UP001158576"/>
    </source>
</evidence>
<keyword evidence="2" id="KW-0547">Nucleotide-binding</keyword>
<evidence type="ECO:0000256" key="2">
    <source>
        <dbReference type="ARBA" id="ARBA00022741"/>
    </source>
</evidence>
<feature type="compositionally biased region" description="Acidic residues" evidence="4">
    <location>
        <begin position="751"/>
        <end position="765"/>
    </location>
</feature>
<dbReference type="InterPro" id="IPR027417">
    <property type="entry name" value="P-loop_NTPase"/>
</dbReference>
<keyword evidence="6" id="KW-1185">Reference proteome</keyword>
<dbReference type="Pfam" id="PF00406">
    <property type="entry name" value="ADK"/>
    <property type="match status" value="2"/>
</dbReference>
<evidence type="ECO:0000313" key="5">
    <source>
        <dbReference type="EMBL" id="CAG5111463.1"/>
    </source>
</evidence>
<keyword evidence="1" id="KW-0808">Transferase</keyword>
<organism evidence="5 6">
    <name type="scientific">Oikopleura dioica</name>
    <name type="common">Tunicate</name>
    <dbReference type="NCBI Taxonomy" id="34765"/>
    <lineage>
        <taxon>Eukaryota</taxon>
        <taxon>Metazoa</taxon>
        <taxon>Chordata</taxon>
        <taxon>Tunicata</taxon>
        <taxon>Appendicularia</taxon>
        <taxon>Copelata</taxon>
        <taxon>Oikopleuridae</taxon>
        <taxon>Oikopleura</taxon>
    </lineage>
</organism>
<proteinExistence type="predicted"/>
<keyword evidence="3" id="KW-0418">Kinase</keyword>
<evidence type="ECO:0000256" key="1">
    <source>
        <dbReference type="ARBA" id="ARBA00022679"/>
    </source>
</evidence>